<proteinExistence type="predicted"/>
<feature type="region of interest" description="Disordered" evidence="1">
    <location>
        <begin position="34"/>
        <end position="56"/>
    </location>
</feature>
<reference evidence="2" key="1">
    <citation type="submission" date="2018-11" db="EMBL/GenBank/DDBJ databases">
        <authorList>
            <consortium name="Genoscope - CEA"/>
            <person name="William W."/>
        </authorList>
    </citation>
    <scope>NUCLEOTIDE SEQUENCE</scope>
</reference>
<organism evidence="2">
    <name type="scientific">Brassica oleracea</name>
    <name type="common">Wild cabbage</name>
    <dbReference type="NCBI Taxonomy" id="3712"/>
    <lineage>
        <taxon>Eukaryota</taxon>
        <taxon>Viridiplantae</taxon>
        <taxon>Streptophyta</taxon>
        <taxon>Embryophyta</taxon>
        <taxon>Tracheophyta</taxon>
        <taxon>Spermatophyta</taxon>
        <taxon>Magnoliopsida</taxon>
        <taxon>eudicotyledons</taxon>
        <taxon>Gunneridae</taxon>
        <taxon>Pentapetalae</taxon>
        <taxon>rosids</taxon>
        <taxon>malvids</taxon>
        <taxon>Brassicales</taxon>
        <taxon>Brassicaceae</taxon>
        <taxon>Brassiceae</taxon>
        <taxon>Brassica</taxon>
    </lineage>
</organism>
<gene>
    <name evidence="2" type="ORF">BOLC2T06306H</name>
</gene>
<sequence>MQRFIDLFGGKVPSTRLFLVSIFFPNQLVKKKAKRREKNCRSTRSGSPPRLGLEIR</sequence>
<accession>A0A3P6CSD6</accession>
<dbReference type="EMBL" id="LR031874">
    <property type="protein sequence ID" value="VDD18606.1"/>
    <property type="molecule type" value="Genomic_DNA"/>
</dbReference>
<name>A0A3P6CSD6_BRAOL</name>
<protein>
    <submittedName>
        <fullName evidence="2">Uncharacterized protein</fullName>
    </submittedName>
</protein>
<dbReference type="AlphaFoldDB" id="A0A3P6CSD6"/>
<evidence type="ECO:0000256" key="1">
    <source>
        <dbReference type="SAM" id="MobiDB-lite"/>
    </source>
</evidence>
<evidence type="ECO:0000313" key="2">
    <source>
        <dbReference type="EMBL" id="VDD18606.1"/>
    </source>
</evidence>